<accession>A0A2G8LMM6</accession>
<name>A0A2G8LMM6_STIJA</name>
<dbReference type="Proteomes" id="UP000230750">
    <property type="component" value="Unassembled WGS sequence"/>
</dbReference>
<dbReference type="EMBL" id="MRZV01000031">
    <property type="protein sequence ID" value="PIK61484.1"/>
    <property type="molecule type" value="Genomic_DNA"/>
</dbReference>
<protein>
    <submittedName>
        <fullName evidence="2">Uncharacterized protein</fullName>
    </submittedName>
</protein>
<feature type="transmembrane region" description="Helical" evidence="1">
    <location>
        <begin position="150"/>
        <end position="167"/>
    </location>
</feature>
<dbReference type="AlphaFoldDB" id="A0A2G8LMM6"/>
<evidence type="ECO:0000313" key="3">
    <source>
        <dbReference type="Proteomes" id="UP000230750"/>
    </source>
</evidence>
<sequence>MRGVYAISCKSTYNYIMELMKLHIIIALFAVGWQAEALNCDSYLKVRCPSNESICEDMLTSSNSQDERNETCPENAISCVKITATARSTADIRVTAHFEEAKCSLILEKITPGCYTKKQLPDDESLTIDETLQSFNLTLESVEVCYNCGYGLYVTTAIMLPFLLLLGNL</sequence>
<keyword evidence="1" id="KW-0472">Membrane</keyword>
<comment type="caution">
    <text evidence="2">The sequence shown here is derived from an EMBL/GenBank/DDBJ whole genome shotgun (WGS) entry which is preliminary data.</text>
</comment>
<evidence type="ECO:0000313" key="2">
    <source>
        <dbReference type="EMBL" id="PIK61484.1"/>
    </source>
</evidence>
<reference evidence="2" key="1">
    <citation type="journal article" date="2017" name="PLoS Biol.">
        <title>The sea cucumber genome provides insights into morphological evolution and visceral regeneration.</title>
        <authorList>
            <person name="Zhang X."/>
            <person name="Sun L."/>
            <person name="Yuan J."/>
            <person name="Sun Y."/>
            <person name="Gao Y."/>
            <person name="Zhang L."/>
            <person name="Li S."/>
            <person name="Dai H."/>
            <person name="Hamel J.F."/>
            <person name="Liu C."/>
            <person name="Yu Y."/>
            <person name="Liu S."/>
            <person name="Lin W."/>
            <person name="Guo K."/>
            <person name="Jin S."/>
            <person name="Xu P."/>
            <person name="Storey K.B."/>
            <person name="Huan P."/>
            <person name="Zhang T."/>
            <person name="Zhou Y."/>
            <person name="Zhang J."/>
            <person name="Lin C."/>
            <person name="Li X."/>
            <person name="Xing L."/>
            <person name="Huo D."/>
            <person name="Sun M."/>
            <person name="Wang L."/>
            <person name="Mercier A."/>
            <person name="Li F."/>
            <person name="Yang H."/>
            <person name="Xiang J."/>
        </authorList>
    </citation>
    <scope>NUCLEOTIDE SEQUENCE [LARGE SCALE GENOMIC DNA]</scope>
    <source>
        <strain evidence="2">Shaxun</strain>
        <tissue evidence="2">Muscle</tissue>
    </source>
</reference>
<gene>
    <name evidence="2" type="ORF">BSL78_01609</name>
</gene>
<organism evidence="2 3">
    <name type="scientific">Stichopus japonicus</name>
    <name type="common">Sea cucumber</name>
    <dbReference type="NCBI Taxonomy" id="307972"/>
    <lineage>
        <taxon>Eukaryota</taxon>
        <taxon>Metazoa</taxon>
        <taxon>Echinodermata</taxon>
        <taxon>Eleutherozoa</taxon>
        <taxon>Echinozoa</taxon>
        <taxon>Holothuroidea</taxon>
        <taxon>Aspidochirotacea</taxon>
        <taxon>Aspidochirotida</taxon>
        <taxon>Stichopodidae</taxon>
        <taxon>Apostichopus</taxon>
    </lineage>
</organism>
<evidence type="ECO:0000256" key="1">
    <source>
        <dbReference type="SAM" id="Phobius"/>
    </source>
</evidence>
<proteinExistence type="predicted"/>
<keyword evidence="3" id="KW-1185">Reference proteome</keyword>
<keyword evidence="1" id="KW-1133">Transmembrane helix</keyword>
<keyword evidence="1" id="KW-0812">Transmembrane</keyword>